<keyword evidence="6" id="KW-0539">Nucleus</keyword>
<organism evidence="8 9">
    <name type="scientific">Clydaea vesicula</name>
    <dbReference type="NCBI Taxonomy" id="447962"/>
    <lineage>
        <taxon>Eukaryota</taxon>
        <taxon>Fungi</taxon>
        <taxon>Fungi incertae sedis</taxon>
        <taxon>Chytridiomycota</taxon>
        <taxon>Chytridiomycota incertae sedis</taxon>
        <taxon>Chytridiomycetes</taxon>
        <taxon>Lobulomycetales</taxon>
        <taxon>Lobulomycetaceae</taxon>
        <taxon>Clydaea</taxon>
    </lineage>
</organism>
<accession>A0AAD5TYK2</accession>
<evidence type="ECO:0000256" key="2">
    <source>
        <dbReference type="ARBA" id="ARBA00006357"/>
    </source>
</evidence>
<keyword evidence="5" id="KW-0269">Exonuclease</keyword>
<evidence type="ECO:0000256" key="4">
    <source>
        <dbReference type="ARBA" id="ARBA00022801"/>
    </source>
</evidence>
<dbReference type="CDD" id="cd06145">
    <property type="entry name" value="REX1_like"/>
    <property type="match status" value="1"/>
</dbReference>
<evidence type="ECO:0000256" key="6">
    <source>
        <dbReference type="ARBA" id="ARBA00023242"/>
    </source>
</evidence>
<comment type="caution">
    <text evidence="8">The sequence shown here is derived from an EMBL/GenBank/DDBJ whole genome shotgun (WGS) entry which is preliminary data.</text>
</comment>
<dbReference type="PANTHER" id="PTHR12801:SF115">
    <property type="entry name" value="FI18136P1-RELATED"/>
    <property type="match status" value="1"/>
</dbReference>
<dbReference type="PANTHER" id="PTHR12801">
    <property type="entry name" value="RNA EXONUCLEASE REXO1 / RECO3 FAMILY MEMBER-RELATED"/>
    <property type="match status" value="1"/>
</dbReference>
<dbReference type="Gene3D" id="3.30.420.10">
    <property type="entry name" value="Ribonuclease H-like superfamily/Ribonuclease H"/>
    <property type="match status" value="1"/>
</dbReference>
<keyword evidence="4" id="KW-0378">Hydrolase</keyword>
<dbReference type="GO" id="GO:0005634">
    <property type="term" value="C:nucleus"/>
    <property type="evidence" value="ECO:0007669"/>
    <property type="project" value="UniProtKB-SubCell"/>
</dbReference>
<feature type="domain" description="Exonuclease" evidence="7">
    <location>
        <begin position="299"/>
        <end position="459"/>
    </location>
</feature>
<evidence type="ECO:0000313" key="8">
    <source>
        <dbReference type="EMBL" id="KAJ3212164.1"/>
    </source>
</evidence>
<comment type="similarity">
    <text evidence="2">Belongs to the REXO1/REXO3 family.</text>
</comment>
<dbReference type="InterPro" id="IPR012337">
    <property type="entry name" value="RNaseH-like_sf"/>
</dbReference>
<dbReference type="EMBL" id="JADGJW010000792">
    <property type="protein sequence ID" value="KAJ3212164.1"/>
    <property type="molecule type" value="Genomic_DNA"/>
</dbReference>
<protein>
    <recommendedName>
        <fullName evidence="7">Exonuclease domain-containing protein</fullName>
    </recommendedName>
</protein>
<dbReference type="InterPro" id="IPR013520">
    <property type="entry name" value="Ribonucl_H"/>
</dbReference>
<dbReference type="AlphaFoldDB" id="A0AAD5TYK2"/>
<evidence type="ECO:0000256" key="3">
    <source>
        <dbReference type="ARBA" id="ARBA00022722"/>
    </source>
</evidence>
<dbReference type="InterPro" id="IPR036397">
    <property type="entry name" value="RNaseH_sf"/>
</dbReference>
<proteinExistence type="inferred from homology"/>
<dbReference type="SUPFAM" id="SSF53098">
    <property type="entry name" value="Ribonuclease H-like"/>
    <property type="match status" value="1"/>
</dbReference>
<evidence type="ECO:0000256" key="5">
    <source>
        <dbReference type="ARBA" id="ARBA00022839"/>
    </source>
</evidence>
<evidence type="ECO:0000313" key="9">
    <source>
        <dbReference type="Proteomes" id="UP001211065"/>
    </source>
</evidence>
<sequence>MFPSLKLFKQISCPNYNACNFKNSVCFFSHSTKRKEVEFVKKTKINNNNTLEKTVKKVKVSNEVKVSNSKNKNPLIKPNVNQKVSTSQRQKTLNKFFDEFNRIYGNLVLKDSLAHADSIRQEEFVHEKCTKSTYVGLAVGILKKLKLRPLALDDSDVGIDGEWTEKVVEKFDEVKLYQKVKHLVLTAEQLKNCNYPTESSILPPIVVNNLGGPKICDRCSKEFRLSAEINYLECLYHHGRIIGRSANDKIWSCCNKSKEEDGCTRGPHVFKDDENYKLNSLILFKKLKERDLMKKKKNLLIALDCEMSYTTQGMELTRVTIVNFEKKILFDEIIKPESEILDSNQRYSGLTRKNIECARLKLADVQNKLDELADEETIIVGHGLENDFKVLRLMHNNVIDTSVLFLHPKAPVYKYSLKFLAQKYLQRSIQKTNANNLGHDSFEDAEACVDLLLYSADKN</sequence>
<dbReference type="Proteomes" id="UP001211065">
    <property type="component" value="Unassembled WGS sequence"/>
</dbReference>
<gene>
    <name evidence="8" type="ORF">HK099_007795</name>
</gene>
<keyword evidence="3" id="KW-0540">Nuclease</keyword>
<dbReference type="GO" id="GO:0004527">
    <property type="term" value="F:exonuclease activity"/>
    <property type="evidence" value="ECO:0007669"/>
    <property type="project" value="UniProtKB-KW"/>
</dbReference>
<name>A0AAD5TYK2_9FUNG</name>
<dbReference type="InterPro" id="IPR034922">
    <property type="entry name" value="REX1-like_exo"/>
</dbReference>
<reference evidence="8" key="1">
    <citation type="submission" date="2020-05" db="EMBL/GenBank/DDBJ databases">
        <title>Phylogenomic resolution of chytrid fungi.</title>
        <authorList>
            <person name="Stajich J.E."/>
            <person name="Amses K."/>
            <person name="Simmons R."/>
            <person name="Seto K."/>
            <person name="Myers J."/>
            <person name="Bonds A."/>
            <person name="Quandt C.A."/>
            <person name="Barry K."/>
            <person name="Liu P."/>
            <person name="Grigoriev I."/>
            <person name="Longcore J.E."/>
            <person name="James T.Y."/>
        </authorList>
    </citation>
    <scope>NUCLEOTIDE SEQUENCE</scope>
    <source>
        <strain evidence="8">JEL0476</strain>
    </source>
</reference>
<dbReference type="FunFam" id="3.30.420.10:FF:000031">
    <property type="entry name" value="RNA exonuclease 1"/>
    <property type="match status" value="1"/>
</dbReference>
<evidence type="ECO:0000259" key="7">
    <source>
        <dbReference type="SMART" id="SM00479"/>
    </source>
</evidence>
<dbReference type="InterPro" id="IPR047021">
    <property type="entry name" value="REXO1/3/4-like"/>
</dbReference>
<comment type="subcellular location">
    <subcellularLocation>
        <location evidence="1">Nucleus</location>
    </subcellularLocation>
</comment>
<dbReference type="GO" id="GO:0003676">
    <property type="term" value="F:nucleic acid binding"/>
    <property type="evidence" value="ECO:0007669"/>
    <property type="project" value="InterPro"/>
</dbReference>
<keyword evidence="9" id="KW-1185">Reference proteome</keyword>
<dbReference type="SMART" id="SM00479">
    <property type="entry name" value="EXOIII"/>
    <property type="match status" value="1"/>
</dbReference>
<evidence type="ECO:0000256" key="1">
    <source>
        <dbReference type="ARBA" id="ARBA00004123"/>
    </source>
</evidence>
<dbReference type="GO" id="GO:0010629">
    <property type="term" value="P:negative regulation of gene expression"/>
    <property type="evidence" value="ECO:0007669"/>
    <property type="project" value="UniProtKB-ARBA"/>
</dbReference>